<feature type="domain" description="Amidase" evidence="1">
    <location>
        <begin position="84"/>
        <end position="131"/>
    </location>
</feature>
<gene>
    <name evidence="2" type="ORF">CBF36_08760</name>
</gene>
<organism evidence="2 3">
    <name type="scientific">Vagococcus bubulae</name>
    <dbReference type="NCBI Taxonomy" id="1977868"/>
    <lineage>
        <taxon>Bacteria</taxon>
        <taxon>Bacillati</taxon>
        <taxon>Bacillota</taxon>
        <taxon>Bacilli</taxon>
        <taxon>Lactobacillales</taxon>
        <taxon>Enterococcaceae</taxon>
        <taxon>Vagococcus</taxon>
    </lineage>
</organism>
<dbReference type="EMBL" id="NGJT01000016">
    <property type="protein sequence ID" value="RST92449.1"/>
    <property type="molecule type" value="Genomic_DNA"/>
</dbReference>
<proteinExistence type="predicted"/>
<dbReference type="Pfam" id="PF01425">
    <property type="entry name" value="Amidase"/>
    <property type="match status" value="1"/>
</dbReference>
<protein>
    <recommendedName>
        <fullName evidence="1">Amidase domain-containing protein</fullName>
    </recommendedName>
</protein>
<dbReference type="InterPro" id="IPR023631">
    <property type="entry name" value="Amidase_dom"/>
</dbReference>
<evidence type="ECO:0000313" key="2">
    <source>
        <dbReference type="EMBL" id="RST92449.1"/>
    </source>
</evidence>
<dbReference type="AlphaFoldDB" id="A0A429ZFK5"/>
<name>A0A429ZFK5_9ENTE</name>
<sequence length="338" mass="37312">MANRIKRYAKKTFLALDNRYNSVKKVYPNSIDYISEENGFYLGVKEVRVIPESFITELNQLGYIYHTVDKASLSGRAIDLELINPLTGNYMTGSSSGTALNVFLGINDVGIGTDGGGSVLAPAICLNLYGFIHPRLGKKHQVNEELKVSTDGIPFSPSIGLISKELDHITKIMTKFFEISSLPNISIGIDNKALQEAAKLTENEYRSTLIGMDDKYTKDRRGLIVDLEHYLSTFDLVISKEGPVDLNGVGDSIYGHFSDFTKKKQNIANKGFIRVANMVGAITLTVPSSDLSVGYVLMTKKESVIPHFLIIGKLLSSGTDELVNRYFGDLSKYFELGI</sequence>
<dbReference type="Proteomes" id="UP000288490">
    <property type="component" value="Unassembled WGS sequence"/>
</dbReference>
<keyword evidence="3" id="KW-1185">Reference proteome</keyword>
<dbReference type="SUPFAM" id="SSF75304">
    <property type="entry name" value="Amidase signature (AS) enzymes"/>
    <property type="match status" value="1"/>
</dbReference>
<dbReference type="Gene3D" id="3.90.1300.10">
    <property type="entry name" value="Amidase signature (AS) domain"/>
    <property type="match status" value="1"/>
</dbReference>
<dbReference type="InterPro" id="IPR036928">
    <property type="entry name" value="AS_sf"/>
</dbReference>
<evidence type="ECO:0000259" key="1">
    <source>
        <dbReference type="Pfam" id="PF01425"/>
    </source>
</evidence>
<dbReference type="RefSeq" id="WP_125958077.1">
    <property type="nucleotide sequence ID" value="NZ_NGJT01000016.1"/>
</dbReference>
<evidence type="ECO:0000313" key="3">
    <source>
        <dbReference type="Proteomes" id="UP000288490"/>
    </source>
</evidence>
<accession>A0A429ZFK5</accession>
<comment type="caution">
    <text evidence="2">The sequence shown here is derived from an EMBL/GenBank/DDBJ whole genome shotgun (WGS) entry which is preliminary data.</text>
</comment>
<dbReference type="OrthoDB" id="3194737at2"/>
<reference evidence="2 3" key="1">
    <citation type="submission" date="2017-05" db="EMBL/GenBank/DDBJ databases">
        <title>Vagococcus spp. assemblies.</title>
        <authorList>
            <person name="Gulvik C.A."/>
        </authorList>
    </citation>
    <scope>NUCLEOTIDE SEQUENCE [LARGE SCALE GENOMIC DNA]</scope>
    <source>
        <strain evidence="2 3">SS1994</strain>
    </source>
</reference>